<dbReference type="InterPro" id="IPR051606">
    <property type="entry name" value="Polyketide_Oxido-like"/>
</dbReference>
<dbReference type="PANTHER" id="PTHR43355:SF2">
    <property type="entry name" value="FLAVIN REDUCTASE (NADPH)"/>
    <property type="match status" value="1"/>
</dbReference>
<dbReference type="Gene3D" id="3.40.50.720">
    <property type="entry name" value="NAD(P)-binding Rossmann-like Domain"/>
    <property type="match status" value="1"/>
</dbReference>
<sequence length="212" mass="21626">MKITVFGATGGTGTHVVGQALAAGHDVTAVVRGATRPEVPADSRLYVAEAPLGDPDALVPLVTGRDAVISALGARGRGPTTVCADGARSITTAMRTAGGGRLVVVSASGAHTTGDGPATRLLVKPMLRRMLRHQFADMLAMEEVVRCSGLDWTIVLPPRLTNGAPTGKPVRSRVGGNVRGGFTIARADLAEFLLLAAADPGLVHTSVSVAHG</sequence>
<accession>A0ABW5WC81</accession>
<reference evidence="3" key="1">
    <citation type="journal article" date="2019" name="Int. J. Syst. Evol. Microbiol.">
        <title>The Global Catalogue of Microorganisms (GCM) 10K type strain sequencing project: providing services to taxonomists for standard genome sequencing and annotation.</title>
        <authorList>
            <consortium name="The Broad Institute Genomics Platform"/>
            <consortium name="The Broad Institute Genome Sequencing Center for Infectious Disease"/>
            <person name="Wu L."/>
            <person name="Ma J."/>
        </authorList>
    </citation>
    <scope>NUCLEOTIDE SEQUENCE [LARGE SCALE GENOMIC DNA]</scope>
    <source>
        <strain evidence="3">IBRC-M 10906</strain>
    </source>
</reference>
<keyword evidence="3" id="KW-1185">Reference proteome</keyword>
<evidence type="ECO:0000313" key="2">
    <source>
        <dbReference type="EMBL" id="MFD2800759.1"/>
    </source>
</evidence>
<dbReference type="Pfam" id="PF13460">
    <property type="entry name" value="NAD_binding_10"/>
    <property type="match status" value="1"/>
</dbReference>
<dbReference type="InterPro" id="IPR016040">
    <property type="entry name" value="NAD(P)-bd_dom"/>
</dbReference>
<dbReference type="RefSeq" id="WP_377390504.1">
    <property type="nucleotide sequence ID" value="NZ_JBHSAN010000024.1"/>
</dbReference>
<comment type="caution">
    <text evidence="2">The sequence shown here is derived from an EMBL/GenBank/DDBJ whole genome shotgun (WGS) entry which is preliminary data.</text>
</comment>
<dbReference type="SUPFAM" id="SSF51735">
    <property type="entry name" value="NAD(P)-binding Rossmann-fold domains"/>
    <property type="match status" value="1"/>
</dbReference>
<proteinExistence type="predicted"/>
<name>A0ABW5WC81_9PSEU</name>
<organism evidence="2 3">
    <name type="scientific">Prauserella oleivorans</name>
    <dbReference type="NCBI Taxonomy" id="1478153"/>
    <lineage>
        <taxon>Bacteria</taxon>
        <taxon>Bacillati</taxon>
        <taxon>Actinomycetota</taxon>
        <taxon>Actinomycetes</taxon>
        <taxon>Pseudonocardiales</taxon>
        <taxon>Pseudonocardiaceae</taxon>
        <taxon>Prauserella</taxon>
    </lineage>
</organism>
<dbReference type="PANTHER" id="PTHR43355">
    <property type="entry name" value="FLAVIN REDUCTASE (NADPH)"/>
    <property type="match status" value="1"/>
</dbReference>
<dbReference type="Proteomes" id="UP001597478">
    <property type="component" value="Unassembled WGS sequence"/>
</dbReference>
<gene>
    <name evidence="2" type="ORF">ACFS2C_15305</name>
</gene>
<evidence type="ECO:0000259" key="1">
    <source>
        <dbReference type="Pfam" id="PF13460"/>
    </source>
</evidence>
<dbReference type="InterPro" id="IPR036291">
    <property type="entry name" value="NAD(P)-bd_dom_sf"/>
</dbReference>
<protein>
    <submittedName>
        <fullName evidence="2">NAD(P)-dependent oxidoreductase</fullName>
    </submittedName>
</protein>
<dbReference type="EMBL" id="JBHUOF010000021">
    <property type="protein sequence ID" value="MFD2800759.1"/>
    <property type="molecule type" value="Genomic_DNA"/>
</dbReference>
<feature type="domain" description="NAD(P)-binding" evidence="1">
    <location>
        <begin position="7"/>
        <end position="200"/>
    </location>
</feature>
<evidence type="ECO:0000313" key="3">
    <source>
        <dbReference type="Proteomes" id="UP001597478"/>
    </source>
</evidence>